<keyword evidence="2" id="KW-0547">Nucleotide-binding</keyword>
<dbReference type="PANTHER" id="PTHR42788">
    <property type="entry name" value="TAURINE IMPORT ATP-BINDING PROTEIN-RELATED"/>
    <property type="match status" value="1"/>
</dbReference>
<dbReference type="EMBL" id="DVFJ01000030">
    <property type="protein sequence ID" value="HIQ72256.1"/>
    <property type="molecule type" value="Genomic_DNA"/>
</dbReference>
<dbReference type="Gene3D" id="3.40.50.300">
    <property type="entry name" value="P-loop containing nucleotide triphosphate hydrolases"/>
    <property type="match status" value="1"/>
</dbReference>
<dbReference type="Proteomes" id="UP000886887">
    <property type="component" value="Unassembled WGS sequence"/>
</dbReference>
<evidence type="ECO:0000256" key="2">
    <source>
        <dbReference type="ARBA" id="ARBA00022741"/>
    </source>
</evidence>
<organism evidence="5 6">
    <name type="scientific">Candidatus Onthenecus intestinigallinarum</name>
    <dbReference type="NCBI Taxonomy" id="2840875"/>
    <lineage>
        <taxon>Bacteria</taxon>
        <taxon>Bacillati</taxon>
        <taxon>Bacillota</taxon>
        <taxon>Clostridia</taxon>
        <taxon>Eubacteriales</taxon>
        <taxon>Candidatus Onthenecus</taxon>
    </lineage>
</organism>
<keyword evidence="3 5" id="KW-0067">ATP-binding</keyword>
<reference evidence="5" key="1">
    <citation type="submission" date="2020-10" db="EMBL/GenBank/DDBJ databases">
        <authorList>
            <person name="Gilroy R."/>
        </authorList>
    </citation>
    <scope>NUCLEOTIDE SEQUENCE</scope>
    <source>
        <strain evidence="5">ChiSxjej2B14-6234</strain>
    </source>
</reference>
<keyword evidence="1" id="KW-0813">Transport</keyword>
<dbReference type="InterPro" id="IPR027417">
    <property type="entry name" value="P-loop_NTPase"/>
</dbReference>
<feature type="domain" description="ABC transporter" evidence="4">
    <location>
        <begin position="2"/>
        <end position="193"/>
    </location>
</feature>
<dbReference type="SUPFAM" id="SSF52540">
    <property type="entry name" value="P-loop containing nucleoside triphosphate hydrolases"/>
    <property type="match status" value="1"/>
</dbReference>
<evidence type="ECO:0000313" key="6">
    <source>
        <dbReference type="Proteomes" id="UP000886887"/>
    </source>
</evidence>
<dbReference type="PROSITE" id="PS50893">
    <property type="entry name" value="ABC_TRANSPORTER_2"/>
    <property type="match status" value="1"/>
</dbReference>
<proteinExistence type="predicted"/>
<comment type="caution">
    <text evidence="5">The sequence shown here is derived from an EMBL/GenBank/DDBJ whole genome shotgun (WGS) entry which is preliminary data.</text>
</comment>
<dbReference type="PANTHER" id="PTHR42788:SF19">
    <property type="entry name" value="ALIPHATIC SULFONATES IMPORT ATP-BINDING PROTEIN SSUB 2"/>
    <property type="match status" value="1"/>
</dbReference>
<name>A0A9D0ZBP8_9FIRM</name>
<sequence length="195" mass="20832">MRGLYEVTKRYGGRTVLDRFTLALPQAGGVCLFGPSGCGKTTALRLLCGLEAPDAGEVRGLSELRIACQFQEDRLLPWYSVEKNLALAARADLDAARMWLARVGLADAGGKLPAELSGGMRRRAALARALMFGGDLLVLDEPLKELDGATRLRMLELIAACMPGRTTVLVTHSRDEAQALGLPVIEMPAGTEAAP</sequence>
<dbReference type="SMART" id="SM00382">
    <property type="entry name" value="AAA"/>
    <property type="match status" value="1"/>
</dbReference>
<evidence type="ECO:0000256" key="1">
    <source>
        <dbReference type="ARBA" id="ARBA00022448"/>
    </source>
</evidence>
<evidence type="ECO:0000313" key="5">
    <source>
        <dbReference type="EMBL" id="HIQ72256.1"/>
    </source>
</evidence>
<dbReference type="InterPro" id="IPR003439">
    <property type="entry name" value="ABC_transporter-like_ATP-bd"/>
</dbReference>
<dbReference type="InterPro" id="IPR050166">
    <property type="entry name" value="ABC_transporter_ATP-bind"/>
</dbReference>
<dbReference type="GO" id="GO:0016887">
    <property type="term" value="F:ATP hydrolysis activity"/>
    <property type="evidence" value="ECO:0007669"/>
    <property type="project" value="InterPro"/>
</dbReference>
<gene>
    <name evidence="5" type="ORF">IAB73_08635</name>
</gene>
<accession>A0A9D0ZBP8</accession>
<evidence type="ECO:0000256" key="3">
    <source>
        <dbReference type="ARBA" id="ARBA00022840"/>
    </source>
</evidence>
<dbReference type="InterPro" id="IPR017871">
    <property type="entry name" value="ABC_transporter-like_CS"/>
</dbReference>
<evidence type="ECO:0000259" key="4">
    <source>
        <dbReference type="PROSITE" id="PS50893"/>
    </source>
</evidence>
<dbReference type="Pfam" id="PF00005">
    <property type="entry name" value="ABC_tran"/>
    <property type="match status" value="1"/>
</dbReference>
<dbReference type="AlphaFoldDB" id="A0A9D0ZBP8"/>
<dbReference type="GO" id="GO:0005524">
    <property type="term" value="F:ATP binding"/>
    <property type="evidence" value="ECO:0007669"/>
    <property type="project" value="UniProtKB-KW"/>
</dbReference>
<dbReference type="PROSITE" id="PS00211">
    <property type="entry name" value="ABC_TRANSPORTER_1"/>
    <property type="match status" value="1"/>
</dbReference>
<reference evidence="5" key="2">
    <citation type="journal article" date="2021" name="PeerJ">
        <title>Extensive microbial diversity within the chicken gut microbiome revealed by metagenomics and culture.</title>
        <authorList>
            <person name="Gilroy R."/>
            <person name="Ravi A."/>
            <person name="Getino M."/>
            <person name="Pursley I."/>
            <person name="Horton D.L."/>
            <person name="Alikhan N.F."/>
            <person name="Baker D."/>
            <person name="Gharbi K."/>
            <person name="Hall N."/>
            <person name="Watson M."/>
            <person name="Adriaenssens E.M."/>
            <person name="Foster-Nyarko E."/>
            <person name="Jarju S."/>
            <person name="Secka A."/>
            <person name="Antonio M."/>
            <person name="Oren A."/>
            <person name="Chaudhuri R.R."/>
            <person name="La Ragione R."/>
            <person name="Hildebrand F."/>
            <person name="Pallen M.J."/>
        </authorList>
    </citation>
    <scope>NUCLEOTIDE SEQUENCE</scope>
    <source>
        <strain evidence="5">ChiSxjej2B14-6234</strain>
    </source>
</reference>
<protein>
    <submittedName>
        <fullName evidence="5">ABC transporter ATP-binding protein</fullName>
    </submittedName>
</protein>
<dbReference type="InterPro" id="IPR003593">
    <property type="entry name" value="AAA+_ATPase"/>
</dbReference>